<name>A0A6F8YRV9_9ACTN</name>
<protein>
    <submittedName>
        <fullName evidence="1">Uncharacterized protein</fullName>
    </submittedName>
</protein>
<accession>A0A6F8YRV9</accession>
<dbReference type="Proteomes" id="UP000503011">
    <property type="component" value="Chromosome"/>
</dbReference>
<gene>
    <name evidence="1" type="ORF">Psuf_058840</name>
</gene>
<proteinExistence type="predicted"/>
<organism evidence="1 2">
    <name type="scientific">Phytohabitans suffuscus</name>
    <dbReference type="NCBI Taxonomy" id="624315"/>
    <lineage>
        <taxon>Bacteria</taxon>
        <taxon>Bacillati</taxon>
        <taxon>Actinomycetota</taxon>
        <taxon>Actinomycetes</taxon>
        <taxon>Micromonosporales</taxon>
        <taxon>Micromonosporaceae</taxon>
    </lineage>
</organism>
<keyword evidence="2" id="KW-1185">Reference proteome</keyword>
<evidence type="ECO:0000313" key="2">
    <source>
        <dbReference type="Proteomes" id="UP000503011"/>
    </source>
</evidence>
<reference evidence="1 2" key="1">
    <citation type="submission" date="2020-03" db="EMBL/GenBank/DDBJ databases">
        <title>Whole genome shotgun sequence of Phytohabitans suffuscus NBRC 105367.</title>
        <authorList>
            <person name="Komaki H."/>
            <person name="Tamura T."/>
        </authorList>
    </citation>
    <scope>NUCLEOTIDE SEQUENCE [LARGE SCALE GENOMIC DNA]</scope>
    <source>
        <strain evidence="1 2">NBRC 105367</strain>
    </source>
</reference>
<dbReference type="EMBL" id="AP022871">
    <property type="protein sequence ID" value="BCB88571.1"/>
    <property type="molecule type" value="Genomic_DNA"/>
</dbReference>
<sequence>MHLAGCAPLAAGSDTTRICMADAYPIAVREATLADPTTVAPAAAGARMTIGHILQADSGTSIAVRGKFKGSAASYAAPFRGRRGAVRARFASRSGP</sequence>
<reference evidence="1 2" key="2">
    <citation type="submission" date="2020-03" db="EMBL/GenBank/DDBJ databases">
        <authorList>
            <person name="Ichikawa N."/>
            <person name="Kimura A."/>
            <person name="Kitahashi Y."/>
            <person name="Uohara A."/>
        </authorList>
    </citation>
    <scope>NUCLEOTIDE SEQUENCE [LARGE SCALE GENOMIC DNA]</scope>
    <source>
        <strain evidence="1 2">NBRC 105367</strain>
    </source>
</reference>
<dbReference type="AlphaFoldDB" id="A0A6F8YRV9"/>
<evidence type="ECO:0000313" key="1">
    <source>
        <dbReference type="EMBL" id="BCB88571.1"/>
    </source>
</evidence>
<dbReference type="KEGG" id="psuu:Psuf_058840"/>